<name>A0A2L0HK54_9CAUD</name>
<dbReference type="EMBL" id="MG812487">
    <property type="protein sequence ID" value="AUX81864.1"/>
    <property type="molecule type" value="Genomic_DNA"/>
</dbReference>
<evidence type="ECO:0000256" key="2">
    <source>
        <dbReference type="ARBA" id="ARBA00022844"/>
    </source>
</evidence>
<protein>
    <submittedName>
        <fullName evidence="3">Hydrolase</fullName>
    </submittedName>
</protein>
<keyword evidence="3" id="KW-0378">Hydrolase</keyword>
<gene>
    <name evidence="3" type="ORF">SEA_BRANDONK123_27</name>
</gene>
<dbReference type="GO" id="GO:0016787">
    <property type="term" value="F:hydrolase activity"/>
    <property type="evidence" value="ECO:0007669"/>
    <property type="project" value="UniProtKB-KW"/>
</dbReference>
<keyword evidence="2" id="KW-0946">Virion</keyword>
<dbReference type="GO" id="GO:0051701">
    <property type="term" value="P:biological process involved in interaction with host"/>
    <property type="evidence" value="ECO:0007669"/>
    <property type="project" value="UniProtKB-ARBA"/>
</dbReference>
<dbReference type="GO" id="GO:0019058">
    <property type="term" value="P:viral life cycle"/>
    <property type="evidence" value="ECO:0007669"/>
    <property type="project" value="UniProtKB-ARBA"/>
</dbReference>
<dbReference type="GO" id="GO:0044423">
    <property type="term" value="C:virion component"/>
    <property type="evidence" value="ECO:0007669"/>
    <property type="project" value="UniProtKB-KW"/>
</dbReference>
<reference evidence="3 4" key="1">
    <citation type="submission" date="2018-01" db="EMBL/GenBank/DDBJ databases">
        <authorList>
            <person name="Farren J.M."/>
            <person name="Htoo L.P."/>
            <person name="Johnson E.S."/>
            <person name="Williams B.R."/>
            <person name="Bonilla J.A."/>
            <person name="Klyczek K."/>
            <person name="Garlena R.A."/>
            <person name="Russell D.A."/>
            <person name="Pope W.H."/>
            <person name="Jacobs-Sera D."/>
            <person name="Hendrix R.W."/>
            <person name="Hatfull G.F."/>
        </authorList>
    </citation>
    <scope>NUCLEOTIDE SEQUENCE [LARGE SCALE GENOMIC DNA]</scope>
</reference>
<evidence type="ECO:0000313" key="4">
    <source>
        <dbReference type="Proteomes" id="UP000241501"/>
    </source>
</evidence>
<accession>A0A2L0HK54</accession>
<keyword evidence="4" id="KW-1185">Reference proteome</keyword>
<dbReference type="InterPro" id="IPR012334">
    <property type="entry name" value="Pectin_lyas_fold"/>
</dbReference>
<dbReference type="Proteomes" id="UP000241501">
    <property type="component" value="Segment"/>
</dbReference>
<proteinExistence type="predicted"/>
<evidence type="ECO:0000256" key="1">
    <source>
        <dbReference type="ARBA" id="ARBA00004328"/>
    </source>
</evidence>
<comment type="subcellular location">
    <subcellularLocation>
        <location evidence="1">Virion</location>
    </subcellularLocation>
</comment>
<organism evidence="3 4">
    <name type="scientific">Gordonia phage Brandonk123</name>
    <dbReference type="NCBI Taxonomy" id="2079564"/>
    <lineage>
        <taxon>Viruses</taxon>
        <taxon>Duplodnaviria</taxon>
        <taxon>Heunggongvirae</taxon>
        <taxon>Uroviricota</taxon>
        <taxon>Caudoviricetes</taxon>
        <taxon>Stackebrandtviridae</taxon>
        <taxon>Schenleyvirinae</taxon>
        <taxon>Vividuovirus</taxon>
        <taxon>Vividuovirus brandonk123</taxon>
    </lineage>
</organism>
<dbReference type="Gene3D" id="2.160.20.10">
    <property type="entry name" value="Single-stranded right-handed beta-helix, Pectin lyase-like"/>
    <property type="match status" value="1"/>
</dbReference>
<evidence type="ECO:0000313" key="3">
    <source>
        <dbReference type="EMBL" id="AUX81864.1"/>
    </source>
</evidence>
<sequence length="564" mass="58525">MAYMKDSSGRRLDSFKVAEREYLCSLPTGLGWDTEAFPLEPIVLSVRPDGSVSGSCALSAKSAFNAKSTALTAPGTELWVDPSGGNDSNSGTQASPYLTIAKAVQVANAAGLPAKVRVLRTLPRVSRGKNPSNGGATTPTVDIAFIAHGRINTGTYDDISALNPPTPDATYTSCYTLTVATAGSVDKVLDVTNVVRGNYAELTYVPTRALCNATPGSWFIGMNKTVAIGITSGSPNITAAQVVFTAEDVGKTITGTGIPASTTISSIGSDGKSAVLSANATATNTTLSATVAAATTTLYVHRADGQPVTVNNTRYYRPSHVFRFTSHVNIYIGGNNPGDGWDCEGGTIGVIDSSALGGSLASDKVLAVENSSFKYGGGIASQLAGAPGRGVSIDNWRGLALFENCHASACDTDLFNWHNGASNSRVHILTINCTGFDTGRPGQPSNNGHTLHENVKGVDIAGQLEDTRGGTVRNIHTSKAYYAGTRTTNDMGDITLGSSAAGMPPTGFRADDSAEVWCEYTDVRGPAGMVAYSTGAAGAKLHKRNVQPTPLADYSAVGTIDSNW</sequence>